<dbReference type="STRING" id="288004.AL038_17000"/>
<dbReference type="RefSeq" id="WP_062154851.1">
    <property type="nucleotide sequence ID" value="NZ_CP012373.2"/>
</dbReference>
<sequence>MPDTYVLYNALKEAYDAISAIYKTFKAVGYSFDLQPFYLQYSYAEHEDAMRFLNILQAGRIIEIKHHFSVYKTIPWQNLSEVELFVFKHYCAYMLNSDRFVTFDKGNPPDISRHILYLERKYECNILK</sequence>
<evidence type="ECO:0000313" key="1">
    <source>
        <dbReference type="EMBL" id="AUI68517.1"/>
    </source>
</evidence>
<dbReference type="Proteomes" id="UP000234271">
    <property type="component" value="Chromosome"/>
</dbReference>
<evidence type="ECO:0000313" key="2">
    <source>
        <dbReference type="Proteomes" id="UP000234271"/>
    </source>
</evidence>
<dbReference type="AlphaFoldDB" id="A0A2N9YDF4"/>
<gene>
    <name evidence="1" type="ORF">BLE401_07235</name>
</gene>
<proteinExistence type="predicted"/>
<name>A0A2N9YDF4_9GAMM</name>
<dbReference type="EMBL" id="CP018889">
    <property type="protein sequence ID" value="AUI68517.1"/>
    <property type="molecule type" value="Genomic_DNA"/>
</dbReference>
<keyword evidence="2" id="KW-1185">Reference proteome</keyword>
<protein>
    <submittedName>
        <fullName evidence="1">Uncharacterized protein</fullName>
    </submittedName>
</protein>
<organism evidence="1 2">
    <name type="scientific">Beggiatoa leptomitoformis</name>
    <dbReference type="NCBI Taxonomy" id="288004"/>
    <lineage>
        <taxon>Bacteria</taxon>
        <taxon>Pseudomonadati</taxon>
        <taxon>Pseudomonadota</taxon>
        <taxon>Gammaproteobacteria</taxon>
        <taxon>Thiotrichales</taxon>
        <taxon>Thiotrichaceae</taxon>
        <taxon>Beggiatoa</taxon>
    </lineage>
</organism>
<accession>A0A2N9YDF4</accession>
<reference evidence="2" key="1">
    <citation type="submission" date="2016-12" db="EMBL/GenBank/DDBJ databases">
        <title>Complete Genome Sequence of Beggiatoa leptomitiformis D-401.</title>
        <authorList>
            <person name="Fomenkov A."/>
            <person name="Vincze T."/>
            <person name="Grabovich M."/>
            <person name="Anton B.P."/>
            <person name="Dubinina G."/>
            <person name="Orlova M."/>
            <person name="Belousova E."/>
            <person name="Roberts R.J."/>
        </authorList>
    </citation>
    <scope>NUCLEOTIDE SEQUENCE [LARGE SCALE GENOMIC DNA]</scope>
    <source>
        <strain evidence="2">D-401</strain>
    </source>
</reference>
<dbReference type="KEGG" id="blep:AL038_17000"/>